<dbReference type="InterPro" id="IPR029058">
    <property type="entry name" value="AB_hydrolase_fold"/>
</dbReference>
<feature type="compositionally biased region" description="Basic and acidic residues" evidence="1">
    <location>
        <begin position="1"/>
        <end position="10"/>
    </location>
</feature>
<evidence type="ECO:0008006" key="4">
    <source>
        <dbReference type="Google" id="ProtNLM"/>
    </source>
</evidence>
<dbReference type="GO" id="GO:0004806">
    <property type="term" value="F:triacylglycerol lipase activity"/>
    <property type="evidence" value="ECO:0007669"/>
    <property type="project" value="InterPro"/>
</dbReference>
<dbReference type="Pfam" id="PF03583">
    <property type="entry name" value="LIP"/>
    <property type="match status" value="1"/>
</dbReference>
<sequence>MPRHMTEQDQTHMGTSRHRTLPHARRFAMLSAATITGLTLALGTVSAPAQAQSLVPQIEDEAKSMIEDRQAEDSDSLNRSNVPESVSVEDAKAAVDKSDEISTADVEYAAALEDLPDSGVPEDFYQTPDQLPEENGGVVKQTPSKFYVDPIKLIEHNAKSTTYMYKTTDEKGTARAATATLLTPEGAEGDAKDAVVISPGTQGIADKCAPSRQMAMGTEYEGISVTSALAAKRPVLVVDYVGLGTEGAHSYLNRVEEGRSVLDAAKAVQNVEGSTINEDTKLQLRGYSQGGHATTAALELADDWAPDLSLASASAGAVPTDLYKTVSGLSSMQTGLLLYGVSSFADQADVDLTEFLNQEGLDRVESASNQCTIEAVLSNAFLDTSTLTKDGSSFQDLVQEKFMDVADKQRLGDAEIPDIPVLANHSRLDDVVPFELGKELASKWCDAGHKVAFEGNLGPTHIGGYIASLPRVELFTNRTFDGKAPVDSCWRL</sequence>
<dbReference type="AlphaFoldDB" id="A0A2A3X2X6"/>
<dbReference type="SUPFAM" id="SSF53474">
    <property type="entry name" value="alpha/beta-Hydrolases"/>
    <property type="match status" value="1"/>
</dbReference>
<dbReference type="InterPro" id="IPR005152">
    <property type="entry name" value="Lipase_secreted"/>
</dbReference>
<accession>A0A2A3X2X6</accession>
<feature type="region of interest" description="Disordered" evidence="1">
    <location>
        <begin position="1"/>
        <end position="21"/>
    </location>
</feature>
<dbReference type="Gene3D" id="1.10.260.130">
    <property type="match status" value="1"/>
</dbReference>
<feature type="region of interest" description="Disordered" evidence="1">
    <location>
        <begin position="67"/>
        <end position="94"/>
    </location>
</feature>
<protein>
    <recommendedName>
        <fullName evidence="4">Triacylglycerol lipase</fullName>
    </recommendedName>
</protein>
<name>A0A2A3X2X6_BREAU</name>
<reference evidence="2 3" key="1">
    <citation type="journal article" date="2017" name="Elife">
        <title>Extensive horizontal gene transfer in cheese-associated bacteria.</title>
        <authorList>
            <person name="Bonham K.S."/>
            <person name="Wolfe B.E."/>
            <person name="Dutton R.J."/>
        </authorList>
    </citation>
    <scope>NUCLEOTIDE SEQUENCE [LARGE SCALE GENOMIC DNA]</scope>
    <source>
        <strain evidence="2 3">JB5</strain>
    </source>
</reference>
<evidence type="ECO:0000256" key="1">
    <source>
        <dbReference type="SAM" id="MobiDB-lite"/>
    </source>
</evidence>
<dbReference type="GO" id="GO:0016042">
    <property type="term" value="P:lipid catabolic process"/>
    <property type="evidence" value="ECO:0007669"/>
    <property type="project" value="InterPro"/>
</dbReference>
<proteinExistence type="predicted"/>
<dbReference type="EMBL" id="NRGX01000001">
    <property type="protein sequence ID" value="PCC18544.1"/>
    <property type="molecule type" value="Genomic_DNA"/>
</dbReference>
<dbReference type="Proteomes" id="UP000218377">
    <property type="component" value="Unassembled WGS sequence"/>
</dbReference>
<organism evidence="2 3">
    <name type="scientific">Brevibacterium aurantiacum</name>
    <dbReference type="NCBI Taxonomy" id="273384"/>
    <lineage>
        <taxon>Bacteria</taxon>
        <taxon>Bacillati</taxon>
        <taxon>Actinomycetota</taxon>
        <taxon>Actinomycetes</taxon>
        <taxon>Micrococcales</taxon>
        <taxon>Brevibacteriaceae</taxon>
        <taxon>Brevibacterium</taxon>
    </lineage>
</organism>
<dbReference type="PANTHER" id="PTHR34853:SF1">
    <property type="entry name" value="LIPASE 5"/>
    <property type="match status" value="1"/>
</dbReference>
<comment type="caution">
    <text evidence="2">The sequence shown here is derived from an EMBL/GenBank/DDBJ whole genome shotgun (WGS) entry which is preliminary data.</text>
</comment>
<dbReference type="Gene3D" id="3.40.50.1820">
    <property type="entry name" value="alpha/beta hydrolase"/>
    <property type="match status" value="1"/>
</dbReference>
<evidence type="ECO:0000313" key="3">
    <source>
        <dbReference type="Proteomes" id="UP000218377"/>
    </source>
</evidence>
<gene>
    <name evidence="2" type="ORF">CIK79_09715</name>
</gene>
<evidence type="ECO:0000313" key="2">
    <source>
        <dbReference type="EMBL" id="PCC18544.1"/>
    </source>
</evidence>
<dbReference type="PANTHER" id="PTHR34853">
    <property type="match status" value="1"/>
</dbReference>